<dbReference type="AlphaFoldDB" id="A0A7W9TB98"/>
<dbReference type="Proteomes" id="UP000591537">
    <property type="component" value="Unassembled WGS sequence"/>
</dbReference>
<accession>A0A7W9TB98</accession>
<gene>
    <name evidence="1" type="ORF">HNR57_002257</name>
</gene>
<name>A0A7W9TB98_9ACTN</name>
<evidence type="ECO:0000313" key="2">
    <source>
        <dbReference type="Proteomes" id="UP000591537"/>
    </source>
</evidence>
<keyword evidence="2" id="KW-1185">Reference proteome</keyword>
<dbReference type="EMBL" id="JACHGV010000003">
    <property type="protein sequence ID" value="MBB6076352.1"/>
    <property type="molecule type" value="Genomic_DNA"/>
</dbReference>
<comment type="caution">
    <text evidence="1">The sequence shown here is derived from an EMBL/GenBank/DDBJ whole genome shotgun (WGS) entry which is preliminary data.</text>
</comment>
<protein>
    <submittedName>
        <fullName evidence="1">Uncharacterized protein</fullName>
    </submittedName>
</protein>
<proteinExistence type="predicted"/>
<sequence length="74" mass="7881">MLAGAGRWGSLWEWVAPSAPSRPDPGAAPPHPRFGLNGLVLKRRTGWWVRLVRPGDSCHAAAPARGVCRVCLGA</sequence>
<organism evidence="1 2">
    <name type="scientific">Streptomyces paradoxus</name>
    <dbReference type="NCBI Taxonomy" id="66375"/>
    <lineage>
        <taxon>Bacteria</taxon>
        <taxon>Bacillati</taxon>
        <taxon>Actinomycetota</taxon>
        <taxon>Actinomycetes</taxon>
        <taxon>Kitasatosporales</taxon>
        <taxon>Streptomycetaceae</taxon>
        <taxon>Streptomyces</taxon>
    </lineage>
</organism>
<reference evidence="1 2" key="1">
    <citation type="submission" date="2020-08" db="EMBL/GenBank/DDBJ databases">
        <title>Genomic Encyclopedia of Type Strains, Phase IV (KMG-IV): sequencing the most valuable type-strain genomes for metagenomic binning, comparative biology and taxonomic classification.</title>
        <authorList>
            <person name="Goeker M."/>
        </authorList>
    </citation>
    <scope>NUCLEOTIDE SEQUENCE [LARGE SCALE GENOMIC DNA]</scope>
    <source>
        <strain evidence="1 2">DSM 43350</strain>
    </source>
</reference>
<evidence type="ECO:0000313" key="1">
    <source>
        <dbReference type="EMBL" id="MBB6076352.1"/>
    </source>
</evidence>